<dbReference type="Pfam" id="PF00668">
    <property type="entry name" value="Condensation"/>
    <property type="match status" value="1"/>
</dbReference>
<evidence type="ECO:0000313" key="3">
    <source>
        <dbReference type="Proteomes" id="UP001316087"/>
    </source>
</evidence>
<feature type="non-terminal residue" evidence="2">
    <location>
        <position position="452"/>
    </location>
</feature>
<dbReference type="EMBL" id="JAKZFC010000015">
    <property type="protein sequence ID" value="MCH7324003.1"/>
    <property type="molecule type" value="Genomic_DNA"/>
</dbReference>
<accession>A0ABS9UI25</accession>
<keyword evidence="3" id="KW-1185">Reference proteome</keyword>
<name>A0ABS9UI25_9BACL</name>
<dbReference type="SUPFAM" id="SSF52777">
    <property type="entry name" value="CoA-dependent acyltransferases"/>
    <property type="match status" value="2"/>
</dbReference>
<dbReference type="Proteomes" id="UP001316087">
    <property type="component" value="Unassembled WGS sequence"/>
</dbReference>
<dbReference type="Gene3D" id="3.30.559.30">
    <property type="entry name" value="Nonribosomal peptide synthetase, condensation domain"/>
    <property type="match status" value="1"/>
</dbReference>
<dbReference type="RefSeq" id="WP_241371163.1">
    <property type="nucleotide sequence ID" value="NZ_JAKZFC010000015.1"/>
</dbReference>
<proteinExistence type="predicted"/>
<dbReference type="Gene3D" id="3.30.559.10">
    <property type="entry name" value="Chloramphenicol acetyltransferase-like domain"/>
    <property type="match status" value="1"/>
</dbReference>
<protein>
    <submittedName>
        <fullName evidence="2">Condensation domain-containing protein</fullName>
    </submittedName>
</protein>
<gene>
    <name evidence="2" type="ORF">LZ480_19245</name>
</gene>
<dbReference type="PANTHER" id="PTHR45527:SF1">
    <property type="entry name" value="FATTY ACID SYNTHASE"/>
    <property type="match status" value="1"/>
</dbReference>
<dbReference type="PANTHER" id="PTHR45527">
    <property type="entry name" value="NONRIBOSOMAL PEPTIDE SYNTHETASE"/>
    <property type="match status" value="1"/>
</dbReference>
<dbReference type="InterPro" id="IPR001242">
    <property type="entry name" value="Condensation_dom"/>
</dbReference>
<feature type="domain" description="Condensation" evidence="1">
    <location>
        <begin position="6"/>
        <end position="442"/>
    </location>
</feature>
<sequence>MSVHKRDYYKLTHPQKRIWYTDKINTSSHLHNIGGCLKINGKIDIKCMDKTFNILIKNNDALRLRFNEIDDEPVQYVEEFKNESIDFLDFSNYEKPQEQHEKWKKSVFEKNFKLDNSKLYYFAIYKISEIEYGYLIKIHHSICDGWGITLLTNLISETYSRLINNEEISIDKCYSYLEYIKEEQEYLNSDRFIKNKNFWKEKFHDIPEDFLYDSFNSLEGKRACFHINSDLSKKIQKFINDKKCSLNTFFIAISLIYINKSTQKNDLVIGTPVFNRTSKAFKSTIGMCTSTLPFRLTLDTELNIGNLIKQINRELKFCFLNQKYPYDLLVKDLELSKNRYDSLFKMSVNYYNSKFITNINDKQNEIEEYYCGNQSYSLQLIVKEFEDENIELNFDFKTLEYTDNQIKTIYKCMMNIIESILKNEYLMINEIEIVSEEEKKQIMYAFNDTNAD</sequence>
<reference evidence="2 3" key="1">
    <citation type="submission" date="2022-03" db="EMBL/GenBank/DDBJ databases">
        <authorList>
            <person name="Jo J.-H."/>
            <person name="Im W.-T."/>
        </authorList>
    </citation>
    <scope>NUCLEOTIDE SEQUENCE [LARGE SCALE GENOMIC DNA]</scope>
    <source>
        <strain evidence="2 3">MA9</strain>
    </source>
</reference>
<evidence type="ECO:0000313" key="2">
    <source>
        <dbReference type="EMBL" id="MCH7324003.1"/>
    </source>
</evidence>
<organism evidence="2 3">
    <name type="scientific">Solibacillus palustris</name>
    <dbReference type="NCBI Taxonomy" id="2908203"/>
    <lineage>
        <taxon>Bacteria</taxon>
        <taxon>Bacillati</taxon>
        <taxon>Bacillota</taxon>
        <taxon>Bacilli</taxon>
        <taxon>Bacillales</taxon>
        <taxon>Caryophanaceae</taxon>
        <taxon>Solibacillus</taxon>
    </lineage>
</organism>
<evidence type="ECO:0000259" key="1">
    <source>
        <dbReference type="Pfam" id="PF00668"/>
    </source>
</evidence>
<dbReference type="InterPro" id="IPR023213">
    <property type="entry name" value="CAT-like_dom_sf"/>
</dbReference>
<comment type="caution">
    <text evidence="2">The sequence shown here is derived from an EMBL/GenBank/DDBJ whole genome shotgun (WGS) entry which is preliminary data.</text>
</comment>